<evidence type="ECO:0000313" key="3">
    <source>
        <dbReference type="EMBL" id="NIJ16984.1"/>
    </source>
</evidence>
<keyword evidence="3" id="KW-0808">Transferase</keyword>
<dbReference type="AlphaFoldDB" id="A0A846MA27"/>
<dbReference type="InterPro" id="IPR013520">
    <property type="entry name" value="Ribonucl_H"/>
</dbReference>
<dbReference type="GO" id="GO:0008408">
    <property type="term" value="F:3'-5' exonuclease activity"/>
    <property type="evidence" value="ECO:0007669"/>
    <property type="project" value="TreeGrafter"/>
</dbReference>
<proteinExistence type="predicted"/>
<sequence>MTKLNIAGDSAAGPEPSPPGGDWDIRILRRVGRLEDLPLAKDPVTPIRQVAVVDVETTGIDPLLHQVIDIAYVVLAVDARGEIVDVVRKGQSLCDPGMPIPPRITMLTGLTDEHVKGTAIDLDALQQIFATVDVFIAQNCAFDAGFLRQLLPSTKDAAWACSLRDFDWLKDAGLDGRALGHLLMQIGFFNDGHRALNDVISLIHLLAWRLPSDQTVLGALLANAERETVRLEATGAGFGKRSLLKARGYRWDVAAKVWWIEVTYGELDEERLWLQREITPFGPYPRIRPITWHQRHR</sequence>
<name>A0A846MA27_9SPHN</name>
<dbReference type="EMBL" id="JAASQR010000003">
    <property type="protein sequence ID" value="NIJ16984.1"/>
    <property type="molecule type" value="Genomic_DNA"/>
</dbReference>
<dbReference type="PANTHER" id="PTHR30231">
    <property type="entry name" value="DNA POLYMERASE III SUBUNIT EPSILON"/>
    <property type="match status" value="1"/>
</dbReference>
<evidence type="ECO:0000259" key="2">
    <source>
        <dbReference type="SMART" id="SM00479"/>
    </source>
</evidence>
<dbReference type="InterPro" id="IPR036397">
    <property type="entry name" value="RNaseH_sf"/>
</dbReference>
<reference evidence="3 4" key="1">
    <citation type="submission" date="2020-03" db="EMBL/GenBank/DDBJ databases">
        <title>Genomic Encyclopedia of Type Strains, Phase IV (KMG-IV): sequencing the most valuable type-strain genomes for metagenomic binning, comparative biology and taxonomic classification.</title>
        <authorList>
            <person name="Goeker M."/>
        </authorList>
    </citation>
    <scope>NUCLEOTIDE SEQUENCE [LARGE SCALE GENOMIC DNA]</scope>
    <source>
        <strain evidence="3 4">DSM 21299</strain>
    </source>
</reference>
<keyword evidence="3" id="KW-0548">Nucleotidyltransferase</keyword>
<evidence type="ECO:0000313" key="4">
    <source>
        <dbReference type="Proteomes" id="UP000576821"/>
    </source>
</evidence>
<feature type="region of interest" description="Disordered" evidence="1">
    <location>
        <begin position="1"/>
        <end position="22"/>
    </location>
</feature>
<comment type="caution">
    <text evidence="3">The sequence shown here is derived from an EMBL/GenBank/DDBJ whole genome shotgun (WGS) entry which is preliminary data.</text>
</comment>
<dbReference type="Gene3D" id="3.30.420.10">
    <property type="entry name" value="Ribonuclease H-like superfamily/Ribonuclease H"/>
    <property type="match status" value="1"/>
</dbReference>
<dbReference type="NCBIfam" id="NF006615">
    <property type="entry name" value="PRK09182.1"/>
    <property type="match status" value="1"/>
</dbReference>
<dbReference type="InterPro" id="IPR012337">
    <property type="entry name" value="RNaseH-like_sf"/>
</dbReference>
<dbReference type="PANTHER" id="PTHR30231:SF37">
    <property type="entry name" value="EXODEOXYRIBONUCLEASE 10"/>
    <property type="match status" value="1"/>
</dbReference>
<accession>A0A846MA27</accession>
<dbReference type="Proteomes" id="UP000576821">
    <property type="component" value="Unassembled WGS sequence"/>
</dbReference>
<keyword evidence="4" id="KW-1185">Reference proteome</keyword>
<feature type="domain" description="Exonuclease" evidence="2">
    <location>
        <begin position="49"/>
        <end position="215"/>
    </location>
</feature>
<dbReference type="GO" id="GO:0003887">
    <property type="term" value="F:DNA-directed DNA polymerase activity"/>
    <property type="evidence" value="ECO:0007669"/>
    <property type="project" value="UniProtKB-EC"/>
</dbReference>
<evidence type="ECO:0000256" key="1">
    <source>
        <dbReference type="SAM" id="MobiDB-lite"/>
    </source>
</evidence>
<dbReference type="SUPFAM" id="SSF53098">
    <property type="entry name" value="Ribonuclease H-like"/>
    <property type="match status" value="1"/>
</dbReference>
<dbReference type="CDD" id="cd06127">
    <property type="entry name" value="DEDDh"/>
    <property type="match status" value="1"/>
</dbReference>
<dbReference type="GO" id="GO:0005829">
    <property type="term" value="C:cytosol"/>
    <property type="evidence" value="ECO:0007669"/>
    <property type="project" value="TreeGrafter"/>
</dbReference>
<gene>
    <name evidence="3" type="ORF">FHS54_001973</name>
</gene>
<dbReference type="GO" id="GO:0003676">
    <property type="term" value="F:nucleic acid binding"/>
    <property type="evidence" value="ECO:0007669"/>
    <property type="project" value="InterPro"/>
</dbReference>
<dbReference type="Pfam" id="PF00929">
    <property type="entry name" value="RNase_T"/>
    <property type="match status" value="1"/>
</dbReference>
<protein>
    <submittedName>
        <fullName evidence="3">DNA polymerase-3 subunit epsilon</fullName>
        <ecNumber evidence="3">2.7.7.7</ecNumber>
    </submittedName>
</protein>
<dbReference type="SMART" id="SM00479">
    <property type="entry name" value="EXOIII"/>
    <property type="match status" value="1"/>
</dbReference>
<organism evidence="3 4">
    <name type="scientific">Sphingobium vermicomposti</name>
    <dbReference type="NCBI Taxonomy" id="529005"/>
    <lineage>
        <taxon>Bacteria</taxon>
        <taxon>Pseudomonadati</taxon>
        <taxon>Pseudomonadota</taxon>
        <taxon>Alphaproteobacteria</taxon>
        <taxon>Sphingomonadales</taxon>
        <taxon>Sphingomonadaceae</taxon>
        <taxon>Sphingobium</taxon>
    </lineage>
</organism>
<dbReference type="EC" id="2.7.7.7" evidence="3"/>
<dbReference type="GO" id="GO:0045004">
    <property type="term" value="P:DNA replication proofreading"/>
    <property type="evidence" value="ECO:0007669"/>
    <property type="project" value="TreeGrafter"/>
</dbReference>
<dbReference type="RefSeq" id="WP_167303637.1">
    <property type="nucleotide sequence ID" value="NZ_JAASQR010000003.1"/>
</dbReference>